<name>A0A0B6YCC1_9EUPU</name>
<evidence type="ECO:0000313" key="2">
    <source>
        <dbReference type="EMBL" id="CEK53824.1"/>
    </source>
</evidence>
<reference evidence="2" key="1">
    <citation type="submission" date="2014-12" db="EMBL/GenBank/DDBJ databases">
        <title>Insight into the proteome of Arion vulgaris.</title>
        <authorList>
            <person name="Aradska J."/>
            <person name="Bulat T."/>
            <person name="Smidak R."/>
            <person name="Sarate P."/>
            <person name="Gangsoo J."/>
            <person name="Sialana F."/>
            <person name="Bilban M."/>
            <person name="Lubec G."/>
        </authorList>
    </citation>
    <scope>NUCLEOTIDE SEQUENCE</scope>
    <source>
        <tissue evidence="2">Skin</tissue>
    </source>
</reference>
<accession>A0A0B6YCC1</accession>
<dbReference type="AlphaFoldDB" id="A0A0B6YCC1"/>
<evidence type="ECO:0000256" key="1">
    <source>
        <dbReference type="SAM" id="MobiDB-lite"/>
    </source>
</evidence>
<feature type="region of interest" description="Disordered" evidence="1">
    <location>
        <begin position="33"/>
        <end position="55"/>
    </location>
</feature>
<sequence length="55" mass="6257">MKRNKPPAMLINQNLQADGWLCWGNQQCVEGLHRDPRDGISHKNINQKSVSAETQ</sequence>
<proteinExistence type="predicted"/>
<protein>
    <submittedName>
        <fullName evidence="2">Uncharacterized protein</fullName>
    </submittedName>
</protein>
<organism evidence="2">
    <name type="scientific">Arion vulgaris</name>
    <dbReference type="NCBI Taxonomy" id="1028688"/>
    <lineage>
        <taxon>Eukaryota</taxon>
        <taxon>Metazoa</taxon>
        <taxon>Spiralia</taxon>
        <taxon>Lophotrochozoa</taxon>
        <taxon>Mollusca</taxon>
        <taxon>Gastropoda</taxon>
        <taxon>Heterobranchia</taxon>
        <taxon>Euthyneura</taxon>
        <taxon>Panpulmonata</taxon>
        <taxon>Eupulmonata</taxon>
        <taxon>Stylommatophora</taxon>
        <taxon>Helicina</taxon>
        <taxon>Arionoidea</taxon>
        <taxon>Arionidae</taxon>
        <taxon>Arion</taxon>
    </lineage>
</organism>
<gene>
    <name evidence="2" type="primary">ORF21313</name>
</gene>
<dbReference type="EMBL" id="HACG01006959">
    <property type="protein sequence ID" value="CEK53824.1"/>
    <property type="molecule type" value="Transcribed_RNA"/>
</dbReference>
<feature type="compositionally biased region" description="Polar residues" evidence="1">
    <location>
        <begin position="43"/>
        <end position="55"/>
    </location>
</feature>